<protein>
    <submittedName>
        <fullName evidence="1">Uncharacterized protein</fullName>
    </submittedName>
</protein>
<dbReference type="EMBL" id="FNTT01000002">
    <property type="protein sequence ID" value="SED75245.1"/>
    <property type="molecule type" value="Genomic_DNA"/>
</dbReference>
<evidence type="ECO:0000313" key="2">
    <source>
        <dbReference type="Proteomes" id="UP000183915"/>
    </source>
</evidence>
<name>A0ABY0YN74_9PSED</name>
<evidence type="ECO:0000313" key="1">
    <source>
        <dbReference type="EMBL" id="SED75245.1"/>
    </source>
</evidence>
<proteinExistence type="predicted"/>
<comment type="caution">
    <text evidence="1">The sequence shown here is derived from an EMBL/GenBank/DDBJ whole genome shotgun (WGS) entry which is preliminary data.</text>
</comment>
<keyword evidence="2" id="KW-1185">Reference proteome</keyword>
<organism evidence="1 2">
    <name type="scientific">Pseudomonas kilonensis</name>
    <dbReference type="NCBI Taxonomy" id="132476"/>
    <lineage>
        <taxon>Bacteria</taxon>
        <taxon>Pseudomonadati</taxon>
        <taxon>Pseudomonadota</taxon>
        <taxon>Gammaproteobacteria</taxon>
        <taxon>Pseudomonadales</taxon>
        <taxon>Pseudomonadaceae</taxon>
        <taxon>Pseudomonas</taxon>
    </lineage>
</organism>
<sequence>MWVYIRFFGNGGLGFRPDGGSLLRSAKVTKTLLPHHSVPRLGSACLNEGIAPWAAAKGHPWPSAANPASMPE</sequence>
<dbReference type="Proteomes" id="UP000183915">
    <property type="component" value="Unassembled WGS sequence"/>
</dbReference>
<reference evidence="1 2" key="1">
    <citation type="submission" date="2016-10" db="EMBL/GenBank/DDBJ databases">
        <authorList>
            <person name="Varghese N."/>
            <person name="Submissions S."/>
        </authorList>
    </citation>
    <scope>NUCLEOTIDE SEQUENCE [LARGE SCALE GENOMIC DNA]</scope>
    <source>
        <strain evidence="1 2">BS3780</strain>
    </source>
</reference>
<gene>
    <name evidence="1" type="ORF">SAMN04490188_1362</name>
</gene>
<accession>A0ABY0YN74</accession>